<dbReference type="Pfam" id="PF25145">
    <property type="entry name" value="NfeD1b_N"/>
    <property type="match status" value="1"/>
</dbReference>
<keyword evidence="2 6" id="KW-0812">Transmembrane</keyword>
<keyword evidence="3 6" id="KW-1133">Transmembrane helix</keyword>
<dbReference type="InterPro" id="IPR029045">
    <property type="entry name" value="ClpP/crotonase-like_dom_sf"/>
</dbReference>
<accession>A0A375G2J9</accession>
<feature type="compositionally biased region" description="Pro residues" evidence="5">
    <location>
        <begin position="510"/>
        <end position="527"/>
    </location>
</feature>
<reference evidence="10" key="1">
    <citation type="submission" date="2018-01" db="EMBL/GenBank/DDBJ databases">
        <authorList>
            <person name="Clerissi C."/>
        </authorList>
    </citation>
    <scope>NUCLEOTIDE SEQUENCE</scope>
    <source>
        <strain evidence="10">Cupriavidus oxalaticus LMG 2235</strain>
    </source>
</reference>
<feature type="transmembrane region" description="Helical" evidence="6">
    <location>
        <begin position="343"/>
        <end position="373"/>
    </location>
</feature>
<dbReference type="InterPro" id="IPR052165">
    <property type="entry name" value="Membrane_assoc_protease"/>
</dbReference>
<evidence type="ECO:0000256" key="5">
    <source>
        <dbReference type="SAM" id="MobiDB-lite"/>
    </source>
</evidence>
<evidence type="ECO:0000313" key="10">
    <source>
        <dbReference type="EMBL" id="SPC13594.1"/>
    </source>
</evidence>
<evidence type="ECO:0000256" key="2">
    <source>
        <dbReference type="ARBA" id="ARBA00022692"/>
    </source>
</evidence>
<feature type="transmembrane region" description="Helical" evidence="6">
    <location>
        <begin position="82"/>
        <end position="102"/>
    </location>
</feature>
<sequence length="527" mass="53926">MWPVVYTGNGTTTAPCVPAHVMKPATVPPRALRRLPHWLLAGLALACCLAGLAGLLASAVAVPPARAAPPSGASAPAAGAVAPVYAIPLKGAVGPASASFVLRSMARARDAGAQLVVLEMDTPGGLDASMREIIQAILASPVPVATYVYPGGARAASAGTYILYASHVAAMAPGTNLGAASPVQIGIGGPQRPDAVPGANPASAPASEPSTADTMARKQMHDASAYIRGLAQLRGRNAEWAERAVREAVSLSADEALAQRVIDVVASDLPALLRQIDGRQLTAGGKASVLHTRDATVVDMEPDWRSRFLAVITEPSVALMLLMIGIYGLIFEFSTPGMIVPGVAGAICLLLALFALHMLPVSYAGLALVALGIACMVAELFLPSFGALGLGGIIAFAFGAVMLIDTDVPGFGVPLPMVAMLSAMSAALLLGMSAMLMRSRKRPVVSGADTLIGSRGELLEDLRDEGWATVRGENWRVRSASPMARGTPVVVTARHGLILDVIAAGNAPGAPAPPRPTQPQPTPDKGA</sequence>
<comment type="subcellular location">
    <subcellularLocation>
        <location evidence="1">Membrane</location>
        <topology evidence="1">Multi-pass membrane protein</topology>
    </subcellularLocation>
</comment>
<dbReference type="Pfam" id="PF24961">
    <property type="entry name" value="NfeD_membrane"/>
    <property type="match status" value="1"/>
</dbReference>
<feature type="domain" description="NfeD1b N-terminal" evidence="9">
    <location>
        <begin position="84"/>
        <end position="184"/>
    </location>
</feature>
<dbReference type="Gene3D" id="3.90.226.10">
    <property type="entry name" value="2-enoyl-CoA Hydratase, Chain A, domain 1"/>
    <property type="match status" value="1"/>
</dbReference>
<dbReference type="Gene3D" id="2.40.50.140">
    <property type="entry name" value="Nucleic acid-binding proteins"/>
    <property type="match status" value="1"/>
</dbReference>
<feature type="transmembrane region" description="Helical" evidence="6">
    <location>
        <begin position="416"/>
        <end position="436"/>
    </location>
</feature>
<evidence type="ECO:0000259" key="9">
    <source>
        <dbReference type="Pfam" id="PF25145"/>
    </source>
</evidence>
<comment type="caution">
    <text evidence="10">The sequence shown here is derived from an EMBL/GenBank/DDBJ whole genome shotgun (WGS) entry which is preliminary data.</text>
</comment>
<dbReference type="AlphaFoldDB" id="A0A375G2J9"/>
<dbReference type="SUPFAM" id="SSF141322">
    <property type="entry name" value="NfeD domain-like"/>
    <property type="match status" value="1"/>
</dbReference>
<name>A0A375G2J9_9BURK</name>
<feature type="region of interest" description="Disordered" evidence="5">
    <location>
        <begin position="505"/>
        <end position="527"/>
    </location>
</feature>
<organism evidence="10">
    <name type="scientific">Cupriavidus oxalaticus</name>
    <dbReference type="NCBI Taxonomy" id="96344"/>
    <lineage>
        <taxon>Bacteria</taxon>
        <taxon>Pseudomonadati</taxon>
        <taxon>Pseudomonadota</taxon>
        <taxon>Betaproteobacteria</taxon>
        <taxon>Burkholderiales</taxon>
        <taxon>Burkholderiaceae</taxon>
        <taxon>Cupriavidus</taxon>
    </lineage>
</organism>
<feature type="domain" description="NfeD integral membrane" evidence="8">
    <location>
        <begin position="317"/>
        <end position="431"/>
    </location>
</feature>
<evidence type="ECO:0000259" key="8">
    <source>
        <dbReference type="Pfam" id="PF24961"/>
    </source>
</evidence>
<dbReference type="EMBL" id="OGUS01000119">
    <property type="protein sequence ID" value="SPC13594.1"/>
    <property type="molecule type" value="Genomic_DNA"/>
</dbReference>
<feature type="region of interest" description="Disordered" evidence="5">
    <location>
        <begin position="189"/>
        <end position="215"/>
    </location>
</feature>
<keyword evidence="4 6" id="KW-0472">Membrane</keyword>
<dbReference type="Pfam" id="PF01957">
    <property type="entry name" value="NfeD"/>
    <property type="match status" value="1"/>
</dbReference>
<keyword evidence="10" id="KW-0645">Protease</keyword>
<evidence type="ECO:0000259" key="7">
    <source>
        <dbReference type="Pfam" id="PF01957"/>
    </source>
</evidence>
<evidence type="ECO:0000256" key="1">
    <source>
        <dbReference type="ARBA" id="ARBA00004141"/>
    </source>
</evidence>
<dbReference type="InterPro" id="IPR056739">
    <property type="entry name" value="NfeD_membrane"/>
</dbReference>
<dbReference type="CDD" id="cd07020">
    <property type="entry name" value="Clp_protease_NfeD_1"/>
    <property type="match status" value="1"/>
</dbReference>
<dbReference type="Proteomes" id="UP000256862">
    <property type="component" value="Chromosome CO2235"/>
</dbReference>
<dbReference type="InterPro" id="IPR002810">
    <property type="entry name" value="NfeD-like_C"/>
</dbReference>
<dbReference type="PANTHER" id="PTHR33507:SF4">
    <property type="entry name" value="NODULATION COMPETITIVENESS PROTEIN NFED"/>
    <property type="match status" value="1"/>
</dbReference>
<protein>
    <submittedName>
        <fullName evidence="10">Serine protease</fullName>
    </submittedName>
</protein>
<gene>
    <name evidence="10" type="ORF">CO2235_190089</name>
</gene>
<dbReference type="GO" id="GO:0008233">
    <property type="term" value="F:peptidase activity"/>
    <property type="evidence" value="ECO:0007669"/>
    <property type="project" value="UniProtKB-KW"/>
</dbReference>
<feature type="transmembrane region" description="Helical" evidence="6">
    <location>
        <begin position="308"/>
        <end position="331"/>
    </location>
</feature>
<evidence type="ECO:0000256" key="3">
    <source>
        <dbReference type="ARBA" id="ARBA00022989"/>
    </source>
</evidence>
<feature type="compositionally biased region" description="Low complexity" evidence="5">
    <location>
        <begin position="195"/>
        <end position="212"/>
    </location>
</feature>
<dbReference type="PANTHER" id="PTHR33507">
    <property type="entry name" value="INNER MEMBRANE PROTEIN YBBJ"/>
    <property type="match status" value="1"/>
</dbReference>
<dbReference type="GO" id="GO:0006508">
    <property type="term" value="P:proteolysis"/>
    <property type="evidence" value="ECO:0007669"/>
    <property type="project" value="UniProtKB-KW"/>
</dbReference>
<evidence type="ECO:0000256" key="4">
    <source>
        <dbReference type="ARBA" id="ARBA00023136"/>
    </source>
</evidence>
<dbReference type="InterPro" id="IPR056738">
    <property type="entry name" value="NfeD1b_N"/>
</dbReference>
<dbReference type="GO" id="GO:0016020">
    <property type="term" value="C:membrane"/>
    <property type="evidence" value="ECO:0007669"/>
    <property type="project" value="UniProtKB-SubCell"/>
</dbReference>
<feature type="transmembrane region" description="Helical" evidence="6">
    <location>
        <begin position="380"/>
        <end position="404"/>
    </location>
</feature>
<dbReference type="InterPro" id="IPR012340">
    <property type="entry name" value="NA-bd_OB-fold"/>
</dbReference>
<dbReference type="FunFam" id="3.90.226.10:FF:000089">
    <property type="entry name" value="Membrane-bound serine protease"/>
    <property type="match status" value="1"/>
</dbReference>
<feature type="transmembrane region" description="Helical" evidence="6">
    <location>
        <begin position="38"/>
        <end position="62"/>
    </location>
</feature>
<keyword evidence="10" id="KW-0378">Hydrolase</keyword>
<evidence type="ECO:0000256" key="6">
    <source>
        <dbReference type="SAM" id="Phobius"/>
    </source>
</evidence>
<dbReference type="SUPFAM" id="SSF52096">
    <property type="entry name" value="ClpP/crotonase"/>
    <property type="match status" value="1"/>
</dbReference>
<proteinExistence type="predicted"/>
<feature type="domain" description="NfeD-like C-terminal" evidence="7">
    <location>
        <begin position="448"/>
        <end position="501"/>
    </location>
</feature>